<feature type="compositionally biased region" description="Basic and acidic residues" evidence="1">
    <location>
        <begin position="13"/>
        <end position="35"/>
    </location>
</feature>
<dbReference type="EMBL" id="MU069801">
    <property type="protein sequence ID" value="KAF5833603.1"/>
    <property type="molecule type" value="Genomic_DNA"/>
</dbReference>
<name>A0ABQ7GG69_DUNSA</name>
<feature type="non-terminal residue" evidence="2">
    <location>
        <position position="1"/>
    </location>
</feature>
<comment type="caution">
    <text evidence="2">The sequence shown here is derived from an EMBL/GenBank/DDBJ whole genome shotgun (WGS) entry which is preliminary data.</text>
</comment>
<reference evidence="2" key="1">
    <citation type="submission" date="2017-08" db="EMBL/GenBank/DDBJ databases">
        <authorList>
            <person name="Polle J.E."/>
            <person name="Barry K."/>
            <person name="Cushman J."/>
            <person name="Schmutz J."/>
            <person name="Tran D."/>
            <person name="Hathwaick L.T."/>
            <person name="Yim W.C."/>
            <person name="Jenkins J."/>
            <person name="Mckie-Krisberg Z.M."/>
            <person name="Prochnik S."/>
            <person name="Lindquist E."/>
            <person name="Dockter R.B."/>
            <person name="Adam C."/>
            <person name="Molina H."/>
            <person name="Bunkerborg J."/>
            <person name="Jin E."/>
            <person name="Buchheim M."/>
            <person name="Magnuson J."/>
        </authorList>
    </citation>
    <scope>NUCLEOTIDE SEQUENCE</scope>
    <source>
        <strain evidence="2">CCAP 19/18</strain>
    </source>
</reference>
<gene>
    <name evidence="2" type="ORF">DUNSADRAFT_10019</name>
</gene>
<evidence type="ECO:0000313" key="3">
    <source>
        <dbReference type="Proteomes" id="UP000815325"/>
    </source>
</evidence>
<feature type="region of interest" description="Disordered" evidence="1">
    <location>
        <begin position="149"/>
        <end position="242"/>
    </location>
</feature>
<feature type="region of interest" description="Disordered" evidence="1">
    <location>
        <begin position="257"/>
        <end position="286"/>
    </location>
</feature>
<organism evidence="2 3">
    <name type="scientific">Dunaliella salina</name>
    <name type="common">Green alga</name>
    <name type="synonym">Protococcus salinus</name>
    <dbReference type="NCBI Taxonomy" id="3046"/>
    <lineage>
        <taxon>Eukaryota</taxon>
        <taxon>Viridiplantae</taxon>
        <taxon>Chlorophyta</taxon>
        <taxon>core chlorophytes</taxon>
        <taxon>Chlorophyceae</taxon>
        <taxon>CS clade</taxon>
        <taxon>Chlamydomonadales</taxon>
        <taxon>Dunaliellaceae</taxon>
        <taxon>Dunaliella</taxon>
    </lineage>
</organism>
<sequence>PHIFSRMQTVHEAGSERSQSDPQVFRDRPSRERTDIQTGGFANEGDGRRPFERAITPIYPYPHDGGMPFAKNRLSSAPGRVASPPKSPWDSSRPGSTQGQRQPPHLTLQQGDMPIIVDHSLNHGPVANVVPAGLLLPHSNQKRFVMSAPRPRANPAGATAHATNPRPKSKLQHGEGVRPGSVLGMESPRTSPKDPEAVLKKAWDCEGEGRGASLPADVPPGIKPIHTGRSKSPFSAEGAQKSKPISPYLESAHQLHAHKHHPDGVGGANTKPGNSTSSTPPRSRVTSALAVAVAGATGSGSGWGAATEAGVRPMSGVPRSAVGNAVMGATNSGSGWGAATEAGVCPTSGVPRRVPRSAVGNAVIGATNGSSGWGAATEAGIRPTSGVPRSAVGNAVMGATNSGSGWGAATEAGARPMSGVPRSRVGSAVASSAGSGSGWGPAAEAGIRPMSGMPRSRAGSALIMGGEGNRGGVGGYDGASEWEGYQWQAPNEQRLMLPQKLPQAGVQGDLGGDAKQHQHPHQLGASPSLQMPHQHMPEVLLSRDYGRPPQERQALTVEQRLLALESRSKKLEVQVRALVRHIGTSM</sequence>
<feature type="compositionally biased region" description="Polar residues" evidence="1">
    <location>
        <begin position="89"/>
        <end position="101"/>
    </location>
</feature>
<evidence type="ECO:0000256" key="1">
    <source>
        <dbReference type="SAM" id="MobiDB-lite"/>
    </source>
</evidence>
<feature type="compositionally biased region" description="Low complexity" evidence="1">
    <location>
        <begin position="275"/>
        <end position="286"/>
    </location>
</feature>
<feature type="region of interest" description="Disordered" evidence="1">
    <location>
        <begin position="508"/>
        <end position="530"/>
    </location>
</feature>
<proteinExistence type="predicted"/>
<feature type="compositionally biased region" description="Basic and acidic residues" evidence="1">
    <location>
        <begin position="191"/>
        <end position="209"/>
    </location>
</feature>
<protein>
    <submittedName>
        <fullName evidence="2">Uncharacterized protein</fullName>
    </submittedName>
</protein>
<accession>A0ABQ7GG69</accession>
<feature type="region of interest" description="Disordered" evidence="1">
    <location>
        <begin position="1"/>
        <end position="107"/>
    </location>
</feature>
<keyword evidence="3" id="KW-1185">Reference proteome</keyword>
<feature type="compositionally biased region" description="Low complexity" evidence="1">
    <location>
        <begin position="427"/>
        <end position="446"/>
    </location>
</feature>
<feature type="region of interest" description="Disordered" evidence="1">
    <location>
        <begin position="427"/>
        <end position="452"/>
    </location>
</feature>
<dbReference type="Proteomes" id="UP000815325">
    <property type="component" value="Unassembled WGS sequence"/>
</dbReference>
<evidence type="ECO:0000313" key="2">
    <source>
        <dbReference type="EMBL" id="KAF5833603.1"/>
    </source>
</evidence>